<evidence type="ECO:0000313" key="8">
    <source>
        <dbReference type="EMBL" id="KAK9284846.1"/>
    </source>
</evidence>
<feature type="transmembrane region" description="Helical" evidence="6">
    <location>
        <begin position="151"/>
        <end position="173"/>
    </location>
</feature>
<dbReference type="InterPro" id="IPR000620">
    <property type="entry name" value="EamA_dom"/>
</dbReference>
<dbReference type="Proteomes" id="UP001415857">
    <property type="component" value="Unassembled WGS sequence"/>
</dbReference>
<evidence type="ECO:0000259" key="7">
    <source>
        <dbReference type="Pfam" id="PF00892"/>
    </source>
</evidence>
<comment type="caution">
    <text evidence="8">The sequence shown here is derived from an EMBL/GenBank/DDBJ whole genome shotgun (WGS) entry which is preliminary data.</text>
</comment>
<evidence type="ECO:0000256" key="2">
    <source>
        <dbReference type="ARBA" id="ARBA00007635"/>
    </source>
</evidence>
<keyword evidence="4 6" id="KW-1133">Transmembrane helix</keyword>
<feature type="transmembrane region" description="Helical" evidence="6">
    <location>
        <begin position="57"/>
        <end position="78"/>
    </location>
</feature>
<dbReference type="GO" id="GO:0016020">
    <property type="term" value="C:membrane"/>
    <property type="evidence" value="ECO:0007669"/>
    <property type="project" value="UniProtKB-SubCell"/>
</dbReference>
<evidence type="ECO:0000256" key="5">
    <source>
        <dbReference type="ARBA" id="ARBA00023136"/>
    </source>
</evidence>
<evidence type="ECO:0000256" key="1">
    <source>
        <dbReference type="ARBA" id="ARBA00004141"/>
    </source>
</evidence>
<feature type="transmembrane region" description="Helical" evidence="6">
    <location>
        <begin position="289"/>
        <end position="309"/>
    </location>
</feature>
<dbReference type="InterPro" id="IPR030184">
    <property type="entry name" value="WAT1-related"/>
</dbReference>
<dbReference type="AlphaFoldDB" id="A0AAP0X100"/>
<dbReference type="GO" id="GO:0022857">
    <property type="term" value="F:transmembrane transporter activity"/>
    <property type="evidence" value="ECO:0007669"/>
    <property type="project" value="InterPro"/>
</dbReference>
<feature type="transmembrane region" description="Helical" evidence="6">
    <location>
        <begin position="85"/>
        <end position="105"/>
    </location>
</feature>
<dbReference type="SUPFAM" id="SSF103481">
    <property type="entry name" value="Multidrug resistance efflux transporter EmrE"/>
    <property type="match status" value="2"/>
</dbReference>
<keyword evidence="5 6" id="KW-0472">Membrane</keyword>
<comment type="subcellular location">
    <subcellularLocation>
        <location evidence="1 6">Membrane</location>
        <topology evidence="1 6">Multi-pass membrane protein</topology>
    </subcellularLocation>
</comment>
<sequence length="359" mass="39270">MEEAEESVGGRSSSKKMREMVLGDYLKPHILSVLCYLLHAGANIVSKVSLDKGMSHYVLVVYGHALGTFATALLALLFESKQFSYGFLIMYFRAVLARTLYYAGLEYTSPTFASAISNLIPSITFILAILFRMERFDISKGSAQAKIGGTVMAFAGAAVMTLYMGIVVISPPFSPHSRKSSATSKILLDGKWVKGSLMLLISCFSFAAFFILQTTTIKKYPAPFSLTSLTCLIGTFQAAIMTAILDHKTSLWRLSWNISLLAPIYNGIIVFGIAAYVQTLIIQIRGPVFMTAYGPLNTLFVAIMGLLILGDALHLGGIIGATLIIIGLYAILWGKEKEKEKEVMEGAIHDQNIEIKMNK</sequence>
<feature type="domain" description="EamA" evidence="7">
    <location>
        <begin position="29"/>
        <end position="161"/>
    </location>
</feature>
<organism evidence="8 9">
    <name type="scientific">Liquidambar formosana</name>
    <name type="common">Formosan gum</name>
    <dbReference type="NCBI Taxonomy" id="63359"/>
    <lineage>
        <taxon>Eukaryota</taxon>
        <taxon>Viridiplantae</taxon>
        <taxon>Streptophyta</taxon>
        <taxon>Embryophyta</taxon>
        <taxon>Tracheophyta</taxon>
        <taxon>Spermatophyta</taxon>
        <taxon>Magnoliopsida</taxon>
        <taxon>eudicotyledons</taxon>
        <taxon>Gunneridae</taxon>
        <taxon>Pentapetalae</taxon>
        <taxon>Saxifragales</taxon>
        <taxon>Altingiaceae</taxon>
        <taxon>Liquidambar</taxon>
    </lineage>
</organism>
<feature type="transmembrane region" description="Helical" evidence="6">
    <location>
        <begin position="224"/>
        <end position="244"/>
    </location>
</feature>
<protein>
    <recommendedName>
        <fullName evidence="6">WAT1-related protein</fullName>
    </recommendedName>
</protein>
<dbReference type="PANTHER" id="PTHR31218">
    <property type="entry name" value="WAT1-RELATED PROTEIN"/>
    <property type="match status" value="1"/>
</dbReference>
<proteinExistence type="inferred from homology"/>
<evidence type="ECO:0000256" key="4">
    <source>
        <dbReference type="ARBA" id="ARBA00022989"/>
    </source>
</evidence>
<evidence type="ECO:0000256" key="3">
    <source>
        <dbReference type="ARBA" id="ARBA00022692"/>
    </source>
</evidence>
<feature type="transmembrane region" description="Helical" evidence="6">
    <location>
        <begin position="256"/>
        <end position="277"/>
    </location>
</feature>
<dbReference type="EMBL" id="JBBPBK010000005">
    <property type="protein sequence ID" value="KAK9284846.1"/>
    <property type="molecule type" value="Genomic_DNA"/>
</dbReference>
<keyword evidence="3 6" id="KW-0812">Transmembrane</keyword>
<accession>A0AAP0X100</accession>
<dbReference type="Pfam" id="PF00892">
    <property type="entry name" value="EamA"/>
    <property type="match status" value="2"/>
</dbReference>
<feature type="domain" description="EamA" evidence="7">
    <location>
        <begin position="194"/>
        <end position="332"/>
    </location>
</feature>
<keyword evidence="9" id="KW-1185">Reference proteome</keyword>
<feature type="transmembrane region" description="Helical" evidence="6">
    <location>
        <begin position="315"/>
        <end position="334"/>
    </location>
</feature>
<comment type="similarity">
    <text evidence="2 6">Belongs to the drug/metabolite transporter (DMT) superfamily. Plant drug/metabolite exporter (P-DME) (TC 2.A.7.4) family.</text>
</comment>
<dbReference type="InterPro" id="IPR037185">
    <property type="entry name" value="EmrE-like"/>
</dbReference>
<feature type="transmembrane region" description="Helical" evidence="6">
    <location>
        <begin position="193"/>
        <end position="212"/>
    </location>
</feature>
<evidence type="ECO:0000313" key="9">
    <source>
        <dbReference type="Proteomes" id="UP001415857"/>
    </source>
</evidence>
<reference evidence="8 9" key="1">
    <citation type="journal article" date="2024" name="Plant J.">
        <title>Genome sequences and population genomics reveal climatic adaptation and genomic divergence between two closely related sweetgum species.</title>
        <authorList>
            <person name="Xu W.Q."/>
            <person name="Ren C.Q."/>
            <person name="Zhang X.Y."/>
            <person name="Comes H.P."/>
            <person name="Liu X.H."/>
            <person name="Li Y.G."/>
            <person name="Kettle C.J."/>
            <person name="Jalonen R."/>
            <person name="Gaisberger H."/>
            <person name="Ma Y.Z."/>
            <person name="Qiu Y.X."/>
        </authorList>
    </citation>
    <scope>NUCLEOTIDE SEQUENCE [LARGE SCALE GENOMIC DNA]</scope>
    <source>
        <strain evidence="8">Hangzhou</strain>
    </source>
</reference>
<name>A0AAP0X100_LIQFO</name>
<evidence type="ECO:0000256" key="6">
    <source>
        <dbReference type="RuleBase" id="RU363077"/>
    </source>
</evidence>
<feature type="transmembrane region" description="Helical" evidence="6">
    <location>
        <begin position="111"/>
        <end position="131"/>
    </location>
</feature>
<gene>
    <name evidence="8" type="ORF">L1049_024026</name>
</gene>